<reference evidence="12" key="1">
    <citation type="submission" date="2016-10" db="EMBL/GenBank/DDBJ databases">
        <authorList>
            <person name="Varghese N."/>
            <person name="Submissions S."/>
        </authorList>
    </citation>
    <scope>NUCLEOTIDE SEQUENCE [LARGE SCALE GENOMIC DNA]</scope>
    <source>
        <strain evidence="12">FP5</strain>
    </source>
</reference>
<dbReference type="PANTHER" id="PTHR11468:SF3">
    <property type="entry name" value="GLYCOGEN PHOSPHORYLASE, LIVER FORM"/>
    <property type="match status" value="1"/>
</dbReference>
<evidence type="ECO:0000313" key="11">
    <source>
        <dbReference type="EMBL" id="SFG31575.1"/>
    </source>
</evidence>
<evidence type="ECO:0000256" key="8">
    <source>
        <dbReference type="ARBA" id="ARBA00025174"/>
    </source>
</evidence>
<dbReference type="Pfam" id="PF00343">
    <property type="entry name" value="Phosphorylase"/>
    <property type="match status" value="1"/>
</dbReference>
<comment type="function">
    <text evidence="8">Phosphorylase is an important allosteric enzyme in carbohydrate metabolism. Enzymes from different sources differ in their regulatory mechanisms and in their natural substrates. However, all known phosphorylases share catalytic and structural properties.</text>
</comment>
<dbReference type="Gene3D" id="3.40.50.2000">
    <property type="entry name" value="Glycogen Phosphorylase B"/>
    <property type="match status" value="2"/>
</dbReference>
<keyword evidence="12" id="KW-1185">Reference proteome</keyword>
<comment type="function">
    <text evidence="10">Allosteric enzyme that catalyzes the rate-limiting step in glycogen catabolism, the phosphorolytic cleavage of glycogen to produce glucose-1-phosphate, and plays a central role in maintaining cellular and organismal glucose homeostasis.</text>
</comment>
<keyword evidence="6 9" id="KW-0663">Pyridoxal phosphate</keyword>
<comment type="catalytic activity">
    <reaction evidence="1 10">
        <text>[(1-&gt;4)-alpha-D-glucosyl](n) + phosphate = [(1-&gt;4)-alpha-D-glucosyl](n-1) + alpha-D-glucose 1-phosphate</text>
        <dbReference type="Rhea" id="RHEA:41732"/>
        <dbReference type="Rhea" id="RHEA-COMP:9584"/>
        <dbReference type="Rhea" id="RHEA-COMP:9586"/>
        <dbReference type="ChEBI" id="CHEBI:15444"/>
        <dbReference type="ChEBI" id="CHEBI:43474"/>
        <dbReference type="ChEBI" id="CHEBI:58601"/>
        <dbReference type="EC" id="2.4.1.1"/>
    </reaction>
</comment>
<dbReference type="NCBIfam" id="TIGR02093">
    <property type="entry name" value="P_ylase"/>
    <property type="match status" value="1"/>
</dbReference>
<organism evidence="11 12">
    <name type="scientific">Halobacillus alkaliphilus</name>
    <dbReference type="NCBI Taxonomy" id="396056"/>
    <lineage>
        <taxon>Bacteria</taxon>
        <taxon>Bacillati</taxon>
        <taxon>Bacillota</taxon>
        <taxon>Bacilli</taxon>
        <taxon>Bacillales</taxon>
        <taxon>Bacillaceae</taxon>
        <taxon>Halobacillus</taxon>
    </lineage>
</organism>
<evidence type="ECO:0000313" key="12">
    <source>
        <dbReference type="Proteomes" id="UP000198897"/>
    </source>
</evidence>
<gene>
    <name evidence="11" type="ORF">SAMN05216353_1345</name>
</gene>
<dbReference type="Proteomes" id="UP000198897">
    <property type="component" value="Unassembled WGS sequence"/>
</dbReference>
<comment type="similarity">
    <text evidence="3 10">Belongs to the glycogen phosphorylase family.</text>
</comment>
<evidence type="ECO:0000256" key="6">
    <source>
        <dbReference type="ARBA" id="ARBA00022898"/>
    </source>
</evidence>
<dbReference type="CDD" id="cd04300">
    <property type="entry name" value="GT35_Glycogen_Phosphorylase"/>
    <property type="match status" value="1"/>
</dbReference>
<evidence type="ECO:0000256" key="4">
    <source>
        <dbReference type="ARBA" id="ARBA00022676"/>
    </source>
</evidence>
<dbReference type="PIRSF" id="PIRSF000460">
    <property type="entry name" value="Pprylas_GlgP"/>
    <property type="match status" value="1"/>
</dbReference>
<evidence type="ECO:0000256" key="10">
    <source>
        <dbReference type="RuleBase" id="RU000587"/>
    </source>
</evidence>
<dbReference type="InterPro" id="IPR011833">
    <property type="entry name" value="Glycg_phsphrylas"/>
</dbReference>
<dbReference type="InterPro" id="IPR000811">
    <property type="entry name" value="Glyco_trans_35"/>
</dbReference>
<evidence type="ECO:0000256" key="1">
    <source>
        <dbReference type="ARBA" id="ARBA00001275"/>
    </source>
</evidence>
<dbReference type="PANTHER" id="PTHR11468">
    <property type="entry name" value="GLYCOGEN PHOSPHORYLASE"/>
    <property type="match status" value="1"/>
</dbReference>
<name>A0A1I2QSJ8_9BACI</name>
<keyword evidence="7 10" id="KW-0119">Carbohydrate metabolism</keyword>
<evidence type="ECO:0000256" key="2">
    <source>
        <dbReference type="ARBA" id="ARBA00001933"/>
    </source>
</evidence>
<dbReference type="GO" id="GO:0005737">
    <property type="term" value="C:cytoplasm"/>
    <property type="evidence" value="ECO:0007669"/>
    <property type="project" value="TreeGrafter"/>
</dbReference>
<dbReference type="GO" id="GO:0005980">
    <property type="term" value="P:glycogen catabolic process"/>
    <property type="evidence" value="ECO:0007669"/>
    <property type="project" value="TreeGrafter"/>
</dbReference>
<dbReference type="GO" id="GO:0030170">
    <property type="term" value="F:pyridoxal phosphate binding"/>
    <property type="evidence" value="ECO:0007669"/>
    <property type="project" value="InterPro"/>
</dbReference>
<sequence>MRGDDKVTLMFSDKEEFKEAFKAKLETKLGKKAEEATERDAYKALGALVQERISRNWVKTNQDYRTNKNKQVYYFSMEFLMGRLLGNNLLNLKMLSLVEEGLDDLGLNLTNLEEKEHDAGLGNGGLGRLAACFLDSLASLELAGHGYGIRYRYGMFEQHIIDGQQVELPDHWLSQDFIWEVRRPEEAVEVRFGGNVEAVKNESGPLHFEYKNYEQVQAVPYDVPIAGYNNDTVNTLRLWSAEPIVENTLRKAEIENNSASFLDYKRELESISSFLYPDDSTDEGKRLRLKQEYFLVSAGVQSVIRSFERLDLPWTSFPDKAALHINDTHPALVIPELMRILMDEKGLGWEEAWDLTQSSVSYTNHTTLSEALESWPVDMVRSLLPRIFMIIDEINERFCQDLWRTYPGDFDRIADLAIVADGQVKMAHLSIVGSHSVNGVAKLHTEILKKREMKRFYDTFPERFNNKTNGITHRRWLMHANKPLTSAITEAIGDSWIEQPKRLEDLLNKQDDHAFLDRLHEIKQDNKQNLVDWVQETQGIAVDPASIFDVHIKRLHGYKRQLLNALHIMHLYNEIKSDPALDIVPRTFFFGAKAASSYHFAKKVIQLINRIAHVVNNDRDVKDKIKVVFLPNYSVSIAERVIPASNVSEQISTASKEASGTGNMKFMMNGALTVGTMDGANVEIHDLVGDDNIYTFGMSSEEVLEYYRNGNYSSREIYENDSRVRHTLDQLVHYSPFSKGETDFQEIYDALLTYNDEFFVLKDFASYLFTQQKVSRDYLNQREWNKKSLINIAKSGKFSSDRTIEEYATDIWQIQRTRMLK</sequence>
<dbReference type="GO" id="GO:0008184">
    <property type="term" value="F:glycogen phosphorylase activity"/>
    <property type="evidence" value="ECO:0007669"/>
    <property type="project" value="InterPro"/>
</dbReference>
<evidence type="ECO:0000256" key="7">
    <source>
        <dbReference type="ARBA" id="ARBA00023277"/>
    </source>
</evidence>
<protein>
    <recommendedName>
        <fullName evidence="10">Alpha-1,4 glucan phosphorylase</fullName>
        <ecNumber evidence="10">2.4.1.1</ecNumber>
    </recommendedName>
</protein>
<dbReference type="EMBL" id="FOOG01000034">
    <property type="protein sequence ID" value="SFG31575.1"/>
    <property type="molecule type" value="Genomic_DNA"/>
</dbReference>
<dbReference type="PROSITE" id="PS00102">
    <property type="entry name" value="PHOSPHORYLASE"/>
    <property type="match status" value="1"/>
</dbReference>
<dbReference type="SUPFAM" id="SSF53756">
    <property type="entry name" value="UDP-Glycosyltransferase/glycogen phosphorylase"/>
    <property type="match status" value="1"/>
</dbReference>
<proteinExistence type="inferred from homology"/>
<dbReference type="FunFam" id="3.40.50.2000:FF:000149">
    <property type="entry name" value="Glycogen phosphorylase, muscle form"/>
    <property type="match status" value="1"/>
</dbReference>
<accession>A0A1I2QSJ8</accession>
<evidence type="ECO:0000256" key="3">
    <source>
        <dbReference type="ARBA" id="ARBA00006047"/>
    </source>
</evidence>
<dbReference type="InterPro" id="IPR035090">
    <property type="entry name" value="Pyridoxal_P_attach_site"/>
</dbReference>
<dbReference type="EC" id="2.4.1.1" evidence="10"/>
<keyword evidence="4 10" id="KW-0328">Glycosyltransferase</keyword>
<evidence type="ECO:0000256" key="9">
    <source>
        <dbReference type="PIRSR" id="PIRSR000460-1"/>
    </source>
</evidence>
<comment type="cofactor">
    <cofactor evidence="2 10">
        <name>pyridoxal 5'-phosphate</name>
        <dbReference type="ChEBI" id="CHEBI:597326"/>
    </cofactor>
</comment>
<evidence type="ECO:0000256" key="5">
    <source>
        <dbReference type="ARBA" id="ARBA00022679"/>
    </source>
</evidence>
<dbReference type="AlphaFoldDB" id="A0A1I2QSJ8"/>
<keyword evidence="5 10" id="KW-0808">Transferase</keyword>
<feature type="modified residue" description="N6-(pyridoxal phosphate)lysine" evidence="9">
    <location>
        <position position="665"/>
    </location>
</feature>